<accession>A0A2S2PKN0</accession>
<name>A0A2S2PKN0_SCHGA</name>
<proteinExistence type="predicted"/>
<feature type="transmembrane region" description="Helical" evidence="1">
    <location>
        <begin position="6"/>
        <end position="25"/>
    </location>
</feature>
<dbReference type="AlphaFoldDB" id="A0A2S2PKN0"/>
<protein>
    <submittedName>
        <fullName evidence="2">Uncharacterized protein</fullName>
    </submittedName>
</protein>
<sequence>MSIINTMIIIIIIIIIFIIVLIIDISQYASTLFSFFLSSFRPHLLLACVITLPETSTHSYLCFFVRCKSGVYSRAGNINDRRRWKGSINLYEYPNRKKNAHTPETEK</sequence>
<keyword evidence="1" id="KW-1133">Transmembrane helix</keyword>
<gene>
    <name evidence="2" type="ORF">g.27503</name>
</gene>
<organism evidence="2">
    <name type="scientific">Schizaphis graminum</name>
    <name type="common">Green bug aphid</name>
    <dbReference type="NCBI Taxonomy" id="13262"/>
    <lineage>
        <taxon>Eukaryota</taxon>
        <taxon>Metazoa</taxon>
        <taxon>Ecdysozoa</taxon>
        <taxon>Arthropoda</taxon>
        <taxon>Hexapoda</taxon>
        <taxon>Insecta</taxon>
        <taxon>Pterygota</taxon>
        <taxon>Neoptera</taxon>
        <taxon>Paraneoptera</taxon>
        <taxon>Hemiptera</taxon>
        <taxon>Sternorrhyncha</taxon>
        <taxon>Aphidomorpha</taxon>
        <taxon>Aphidoidea</taxon>
        <taxon>Aphididae</taxon>
        <taxon>Aphidini</taxon>
        <taxon>Schizaphis</taxon>
    </lineage>
</organism>
<reference evidence="2" key="1">
    <citation type="submission" date="2018-04" db="EMBL/GenBank/DDBJ databases">
        <title>Transcriptome of Schizaphis graminum biotype I.</title>
        <authorList>
            <person name="Scully E.D."/>
            <person name="Geib S.M."/>
            <person name="Palmer N.A."/>
            <person name="Koch K."/>
            <person name="Bradshaw J."/>
            <person name="Heng-Moss T."/>
            <person name="Sarath G."/>
        </authorList>
    </citation>
    <scope>NUCLEOTIDE SEQUENCE</scope>
</reference>
<evidence type="ECO:0000256" key="1">
    <source>
        <dbReference type="SAM" id="Phobius"/>
    </source>
</evidence>
<keyword evidence="1" id="KW-0812">Transmembrane</keyword>
<dbReference type="EMBL" id="GGMR01017189">
    <property type="protein sequence ID" value="MBY29808.1"/>
    <property type="molecule type" value="Transcribed_RNA"/>
</dbReference>
<evidence type="ECO:0000313" key="2">
    <source>
        <dbReference type="EMBL" id="MBY29808.1"/>
    </source>
</evidence>
<keyword evidence="1" id="KW-0472">Membrane</keyword>